<evidence type="ECO:0000313" key="4">
    <source>
        <dbReference type="Proteomes" id="UP000253529"/>
    </source>
</evidence>
<dbReference type="SUPFAM" id="SSF47336">
    <property type="entry name" value="ACP-like"/>
    <property type="match status" value="1"/>
</dbReference>
<evidence type="ECO:0000313" key="3">
    <source>
        <dbReference type="EMBL" id="RBP17166.1"/>
    </source>
</evidence>
<name>A0A366FSP5_9HYPH</name>
<dbReference type="Pfam" id="PF00550">
    <property type="entry name" value="PP-binding"/>
    <property type="match status" value="1"/>
</dbReference>
<dbReference type="PROSITE" id="PS50075">
    <property type="entry name" value="CARRIER"/>
    <property type="match status" value="1"/>
</dbReference>
<organism evidence="3 4">
    <name type="scientific">Roseiarcus fermentans</name>
    <dbReference type="NCBI Taxonomy" id="1473586"/>
    <lineage>
        <taxon>Bacteria</taxon>
        <taxon>Pseudomonadati</taxon>
        <taxon>Pseudomonadota</taxon>
        <taxon>Alphaproteobacteria</taxon>
        <taxon>Hyphomicrobiales</taxon>
        <taxon>Roseiarcaceae</taxon>
        <taxon>Roseiarcus</taxon>
    </lineage>
</organism>
<keyword evidence="4" id="KW-1185">Reference proteome</keyword>
<dbReference type="Proteomes" id="UP000253529">
    <property type="component" value="Unassembled WGS sequence"/>
</dbReference>
<dbReference type="AlphaFoldDB" id="A0A366FSP5"/>
<comment type="caution">
    <text evidence="3">The sequence shown here is derived from an EMBL/GenBank/DDBJ whole genome shotgun (WGS) entry which is preliminary data.</text>
</comment>
<dbReference type="InterPro" id="IPR009081">
    <property type="entry name" value="PP-bd_ACP"/>
</dbReference>
<dbReference type="InterPro" id="IPR036736">
    <property type="entry name" value="ACP-like_sf"/>
</dbReference>
<accession>A0A366FSP5</accession>
<reference evidence="3 4" key="1">
    <citation type="submission" date="2018-06" db="EMBL/GenBank/DDBJ databases">
        <title>Genomic Encyclopedia of Type Strains, Phase IV (KMG-IV): sequencing the most valuable type-strain genomes for metagenomic binning, comparative biology and taxonomic classification.</title>
        <authorList>
            <person name="Goeker M."/>
        </authorList>
    </citation>
    <scope>NUCLEOTIDE SEQUENCE [LARGE SCALE GENOMIC DNA]</scope>
    <source>
        <strain evidence="3 4">DSM 24875</strain>
    </source>
</reference>
<evidence type="ECO:0000259" key="2">
    <source>
        <dbReference type="PROSITE" id="PS50075"/>
    </source>
</evidence>
<feature type="region of interest" description="Disordered" evidence="1">
    <location>
        <begin position="1"/>
        <end position="20"/>
    </location>
</feature>
<gene>
    <name evidence="3" type="ORF">DFR50_10351</name>
</gene>
<evidence type="ECO:0000256" key="1">
    <source>
        <dbReference type="SAM" id="MobiDB-lite"/>
    </source>
</evidence>
<dbReference type="Gene3D" id="1.10.1200.10">
    <property type="entry name" value="ACP-like"/>
    <property type="match status" value="1"/>
</dbReference>
<proteinExistence type="predicted"/>
<sequence length="104" mass="11485">MTKDHSEQAPGATTESGDIRADVTRVLKDIIARRTQRDSAGWTEQTELKDTGLDSFDAIECIFELEEHYTVDIDFNANNPDTKLETIGDFIDLATRAIVAGPKG</sequence>
<dbReference type="RefSeq" id="WP_210208795.1">
    <property type="nucleotide sequence ID" value="NZ_QNRK01000003.1"/>
</dbReference>
<protein>
    <submittedName>
        <fullName evidence="3">Acyl carrier protein</fullName>
    </submittedName>
</protein>
<feature type="domain" description="Carrier" evidence="2">
    <location>
        <begin position="21"/>
        <end position="98"/>
    </location>
</feature>
<dbReference type="EMBL" id="QNRK01000003">
    <property type="protein sequence ID" value="RBP17166.1"/>
    <property type="molecule type" value="Genomic_DNA"/>
</dbReference>